<protein>
    <submittedName>
        <fullName evidence="3">CoA-transferase family III</fullName>
    </submittedName>
</protein>
<sequence length="580" mass="64708">MDGKSHPERDGIRKTTLPERSRSSIPSDAKRILTTFLIENADLKMPASVTEHASSVAFTPDVDSFLPTPMKMSESASAMWACIGLFASAICRERYNAADPKKIVVDVYSATLMLCSVFLFQVNGKKFVESQVAPRALHLDKGCNRETYRNVVSNMYKTSDNRYFHLHGSLNATPTLHMLDLPEHRLELQGIEHIGAIKDIYRAIVAKRDSRSLEVEANERWLQPGATCRTVEEYAATPHGELNIEEPLYKIYKSQEQIPPTPWPHSQKKGRPLAGIKVLDLTKVIAGPTVTRVLALMGAEVLRISTDTQPDALPFIADGQLGKRDADINLKTPEGKRQLDDLLKEADVVVNSYRPGVFDKLGLGRSWAHELARRRGKGIVYCRENCYGWSGEWSGRAGYQPISDCVTGASWEQGQFLGLDEPVMPLFPNSDSQTGLTGGIAIMQALLRRASEGGSYNVDIALNTFNNWLLRDVGLHDKETQASLRALHPDFLPRHDTGFFEMVPMLLKSTKKSNGAGSGQLWDRARFTKGIIRWGQENEEAEYLDWRRIVSVESKIGEQEVVFDFEGGSCMPGSDEAKWP</sequence>
<dbReference type="PANTHER" id="PTHR48229">
    <property type="entry name" value="CAIB/BAIF FAMILY ENZYME (AFU_ORTHOLOGUE AFUA_1G05360)-RELATED"/>
    <property type="match status" value="1"/>
</dbReference>
<dbReference type="InterPro" id="IPR003673">
    <property type="entry name" value="CoA-Trfase_fam_III"/>
</dbReference>
<dbReference type="EMBL" id="MU007036">
    <property type="protein sequence ID" value="KAF2430810.1"/>
    <property type="molecule type" value="Genomic_DNA"/>
</dbReference>
<dbReference type="Gene3D" id="3.40.50.10540">
    <property type="entry name" value="Crotonobetainyl-coa:carnitine coa-transferase, domain 1"/>
    <property type="match status" value="1"/>
</dbReference>
<proteinExistence type="inferred from homology"/>
<reference evidence="3" key="1">
    <citation type="journal article" date="2020" name="Stud. Mycol.">
        <title>101 Dothideomycetes genomes: a test case for predicting lifestyles and emergence of pathogens.</title>
        <authorList>
            <person name="Haridas S."/>
            <person name="Albert R."/>
            <person name="Binder M."/>
            <person name="Bloem J."/>
            <person name="Labutti K."/>
            <person name="Salamov A."/>
            <person name="Andreopoulos B."/>
            <person name="Baker S."/>
            <person name="Barry K."/>
            <person name="Bills G."/>
            <person name="Bluhm B."/>
            <person name="Cannon C."/>
            <person name="Castanera R."/>
            <person name="Culley D."/>
            <person name="Daum C."/>
            <person name="Ezra D."/>
            <person name="Gonzalez J."/>
            <person name="Henrissat B."/>
            <person name="Kuo A."/>
            <person name="Liang C."/>
            <person name="Lipzen A."/>
            <person name="Lutzoni F."/>
            <person name="Magnuson J."/>
            <person name="Mondo S."/>
            <person name="Nolan M."/>
            <person name="Ohm R."/>
            <person name="Pangilinan J."/>
            <person name="Park H.-J."/>
            <person name="Ramirez L."/>
            <person name="Alfaro M."/>
            <person name="Sun H."/>
            <person name="Tritt A."/>
            <person name="Yoshinaga Y."/>
            <person name="Zwiers L.-H."/>
            <person name="Turgeon B."/>
            <person name="Goodwin S."/>
            <person name="Spatafora J."/>
            <person name="Crous P."/>
            <person name="Grigoriev I."/>
        </authorList>
    </citation>
    <scope>NUCLEOTIDE SEQUENCE</scope>
    <source>
        <strain evidence="3">CBS 130266</strain>
    </source>
</reference>
<dbReference type="OrthoDB" id="2308815at2759"/>
<evidence type="ECO:0000256" key="2">
    <source>
        <dbReference type="SAM" id="MobiDB-lite"/>
    </source>
</evidence>
<dbReference type="GO" id="GO:0003824">
    <property type="term" value="F:catalytic activity"/>
    <property type="evidence" value="ECO:0007669"/>
    <property type="project" value="InterPro"/>
</dbReference>
<dbReference type="Pfam" id="PF02515">
    <property type="entry name" value="CoA_transf_3"/>
    <property type="match status" value="1"/>
</dbReference>
<evidence type="ECO:0000256" key="1">
    <source>
        <dbReference type="ARBA" id="ARBA00008383"/>
    </source>
</evidence>
<name>A0A9P4NRJ1_9PEZI</name>
<dbReference type="Proteomes" id="UP000800235">
    <property type="component" value="Unassembled WGS sequence"/>
</dbReference>
<gene>
    <name evidence="3" type="ORF">EJ08DRAFT_210921</name>
</gene>
<comment type="caution">
    <text evidence="3">The sequence shown here is derived from an EMBL/GenBank/DDBJ whole genome shotgun (WGS) entry which is preliminary data.</text>
</comment>
<feature type="region of interest" description="Disordered" evidence="2">
    <location>
        <begin position="1"/>
        <end position="25"/>
    </location>
</feature>
<dbReference type="InterPro" id="IPR023606">
    <property type="entry name" value="CoA-Trfase_III_dom_1_sf"/>
</dbReference>
<keyword evidence="4" id="KW-1185">Reference proteome</keyword>
<evidence type="ECO:0000313" key="4">
    <source>
        <dbReference type="Proteomes" id="UP000800235"/>
    </source>
</evidence>
<feature type="compositionally biased region" description="Basic and acidic residues" evidence="2">
    <location>
        <begin position="1"/>
        <end position="22"/>
    </location>
</feature>
<dbReference type="SUPFAM" id="SSF89796">
    <property type="entry name" value="CoA-transferase family III (CaiB/BaiF)"/>
    <property type="match status" value="2"/>
</dbReference>
<comment type="similarity">
    <text evidence="1">Belongs to the CoA-transferase III family.</text>
</comment>
<organism evidence="3 4">
    <name type="scientific">Tothia fuscella</name>
    <dbReference type="NCBI Taxonomy" id="1048955"/>
    <lineage>
        <taxon>Eukaryota</taxon>
        <taxon>Fungi</taxon>
        <taxon>Dikarya</taxon>
        <taxon>Ascomycota</taxon>
        <taxon>Pezizomycotina</taxon>
        <taxon>Dothideomycetes</taxon>
        <taxon>Pleosporomycetidae</taxon>
        <taxon>Venturiales</taxon>
        <taxon>Cylindrosympodiaceae</taxon>
        <taxon>Tothia</taxon>
    </lineage>
</organism>
<dbReference type="AlphaFoldDB" id="A0A9P4NRJ1"/>
<dbReference type="InterPro" id="IPR052985">
    <property type="entry name" value="CoA-trans_III_biosynth/detox"/>
</dbReference>
<evidence type="ECO:0000313" key="3">
    <source>
        <dbReference type="EMBL" id="KAF2430810.1"/>
    </source>
</evidence>
<accession>A0A9P4NRJ1</accession>
<dbReference type="PANTHER" id="PTHR48229:SF1">
    <property type="entry name" value="ALPHA METHYLACYL-COA RACEMASE-RELATED"/>
    <property type="match status" value="1"/>
</dbReference>